<dbReference type="PANTHER" id="PTHR13158:SF5">
    <property type="entry name" value="NAD KINASE 2, MITOCHONDRIAL"/>
    <property type="match status" value="1"/>
</dbReference>
<dbReference type="PANTHER" id="PTHR13158">
    <property type="match status" value="1"/>
</dbReference>
<accession>A0AAN8J7F0</accession>
<comment type="caution">
    <text evidence="1">The sequence shown here is derived from an EMBL/GenBank/DDBJ whole genome shotgun (WGS) entry which is preliminary data.</text>
</comment>
<dbReference type="GO" id="GO:0019674">
    <property type="term" value="P:NAD+ metabolic process"/>
    <property type="evidence" value="ECO:0007669"/>
    <property type="project" value="TreeGrafter"/>
</dbReference>
<keyword evidence="2" id="KW-1185">Reference proteome</keyword>
<dbReference type="EMBL" id="JAZGQO010000013">
    <property type="protein sequence ID" value="KAK6171871.1"/>
    <property type="molecule type" value="Genomic_DNA"/>
</dbReference>
<dbReference type="GO" id="GO:0003951">
    <property type="term" value="F:NAD+ kinase activity"/>
    <property type="evidence" value="ECO:0007669"/>
    <property type="project" value="TreeGrafter"/>
</dbReference>
<organism evidence="1 2">
    <name type="scientific">Patella caerulea</name>
    <name type="common">Rayed Mediterranean limpet</name>
    <dbReference type="NCBI Taxonomy" id="87958"/>
    <lineage>
        <taxon>Eukaryota</taxon>
        <taxon>Metazoa</taxon>
        <taxon>Spiralia</taxon>
        <taxon>Lophotrochozoa</taxon>
        <taxon>Mollusca</taxon>
        <taxon>Gastropoda</taxon>
        <taxon>Patellogastropoda</taxon>
        <taxon>Patelloidea</taxon>
        <taxon>Patellidae</taxon>
        <taxon>Patella</taxon>
    </lineage>
</organism>
<sequence length="89" mass="10918">MESYLYFNLFRWKWRQRIRITMSGQHDNEEPIELHDQQLKFPEHRFSEHIGENEEMRYPVNISQNDRRERVLPVLALNEVFIGESLSSR</sequence>
<dbReference type="AlphaFoldDB" id="A0AAN8J7F0"/>
<reference evidence="1 2" key="1">
    <citation type="submission" date="2024-01" db="EMBL/GenBank/DDBJ databases">
        <title>The genome of the rayed Mediterranean limpet Patella caerulea (Linnaeus, 1758).</title>
        <authorList>
            <person name="Anh-Thu Weber A."/>
            <person name="Halstead-Nussloch G."/>
        </authorList>
    </citation>
    <scope>NUCLEOTIDE SEQUENCE [LARGE SCALE GENOMIC DNA]</scope>
    <source>
        <strain evidence="1">AATW-2023a</strain>
        <tissue evidence="1">Whole specimen</tissue>
    </source>
</reference>
<dbReference type="Proteomes" id="UP001347796">
    <property type="component" value="Unassembled WGS sequence"/>
</dbReference>
<evidence type="ECO:0000313" key="2">
    <source>
        <dbReference type="Proteomes" id="UP001347796"/>
    </source>
</evidence>
<dbReference type="GO" id="GO:0005739">
    <property type="term" value="C:mitochondrion"/>
    <property type="evidence" value="ECO:0007669"/>
    <property type="project" value="TreeGrafter"/>
</dbReference>
<gene>
    <name evidence="1" type="ORF">SNE40_018295</name>
</gene>
<name>A0AAN8J7F0_PATCE</name>
<evidence type="ECO:0000313" key="1">
    <source>
        <dbReference type="EMBL" id="KAK6171871.1"/>
    </source>
</evidence>
<proteinExistence type="predicted"/>
<protein>
    <submittedName>
        <fullName evidence="1">Uncharacterized protein</fullName>
    </submittedName>
</protein>